<evidence type="ECO:0000313" key="3">
    <source>
        <dbReference type="Proteomes" id="UP000016519"/>
    </source>
</evidence>
<dbReference type="InterPro" id="IPR011522">
    <property type="entry name" value="Thiamin/HMP-bd_put_YkoF"/>
</dbReference>
<protein>
    <recommendedName>
        <fullName evidence="1">Thiamin/hydroxymethyl pyrimidine-binding YkoF putative domain-containing protein</fullName>
    </recommendedName>
</protein>
<organism evidence="2 3">
    <name type="scientific">Alloscardovia omnicolens F0580</name>
    <dbReference type="NCBI Taxonomy" id="1321816"/>
    <lineage>
        <taxon>Bacteria</taxon>
        <taxon>Bacillati</taxon>
        <taxon>Actinomycetota</taxon>
        <taxon>Actinomycetes</taxon>
        <taxon>Bifidobacteriales</taxon>
        <taxon>Bifidobacteriaceae</taxon>
        <taxon>Alloscardovia</taxon>
    </lineage>
</organism>
<feature type="domain" description="Thiamin/hydroxymethyl pyrimidine-binding YkoF putative" evidence="1">
    <location>
        <begin position="47"/>
        <end position="121"/>
    </location>
</feature>
<evidence type="ECO:0000313" key="2">
    <source>
        <dbReference type="EMBL" id="ERH30388.1"/>
    </source>
</evidence>
<dbReference type="EMBL" id="AWSI01000034">
    <property type="protein sequence ID" value="ERH30388.1"/>
    <property type="molecule type" value="Genomic_DNA"/>
</dbReference>
<dbReference type="AlphaFoldDB" id="U1SEP0"/>
<dbReference type="InterPro" id="IPR029756">
    <property type="entry name" value="MTH1187/YkoF-like"/>
</dbReference>
<dbReference type="PATRIC" id="fig|1321816.3.peg.1012"/>
<evidence type="ECO:0000259" key="1">
    <source>
        <dbReference type="Pfam" id="PF07615"/>
    </source>
</evidence>
<gene>
    <name evidence="2" type="ORF">HMPREF9244_01150</name>
</gene>
<dbReference type="SUPFAM" id="SSF89957">
    <property type="entry name" value="MTH1187/YkoF-like"/>
    <property type="match status" value="1"/>
</dbReference>
<dbReference type="Gene3D" id="3.30.70.930">
    <property type="match status" value="1"/>
</dbReference>
<dbReference type="Pfam" id="PF07615">
    <property type="entry name" value="Ykof"/>
    <property type="match status" value="1"/>
</dbReference>
<comment type="caution">
    <text evidence="2">The sequence shown here is derived from an EMBL/GenBank/DDBJ whole genome shotgun (WGS) entry which is preliminary data.</text>
</comment>
<dbReference type="Proteomes" id="UP000016519">
    <property type="component" value="Unassembled WGS sequence"/>
</dbReference>
<dbReference type="HOGENOM" id="CLU_1987941_0_0_11"/>
<accession>U1SEP0</accession>
<sequence length="125" mass="13770">MYTAQGVQRVSWIIEGLEKETTTMTTSTEHVTYGNTVCGIDGASLQITGCRFSASPMCDNFVDILMNAVAQTDTSKIWSDTDEMSTVYRGRDIHVVDAVRAFFTGAEQPNVHMTMEATFSKGWVA</sequence>
<proteinExistence type="predicted"/>
<keyword evidence="3" id="KW-1185">Reference proteome</keyword>
<reference evidence="2 3" key="1">
    <citation type="submission" date="2013-08" db="EMBL/GenBank/DDBJ databases">
        <authorList>
            <person name="Weinstock G."/>
            <person name="Sodergren E."/>
            <person name="Wylie T."/>
            <person name="Fulton L."/>
            <person name="Fulton R."/>
            <person name="Fronick C."/>
            <person name="O'Laughlin M."/>
            <person name="Godfrey J."/>
            <person name="Miner T."/>
            <person name="Herter B."/>
            <person name="Appelbaum E."/>
            <person name="Cordes M."/>
            <person name="Lek S."/>
            <person name="Wollam A."/>
            <person name="Pepin K.H."/>
            <person name="Palsikar V.B."/>
            <person name="Mitreva M."/>
            <person name="Wilson R.K."/>
        </authorList>
    </citation>
    <scope>NUCLEOTIDE SEQUENCE [LARGE SCALE GENOMIC DNA]</scope>
    <source>
        <strain evidence="2 3">F0580</strain>
    </source>
</reference>
<name>U1SEP0_9BIFI</name>